<proteinExistence type="predicted"/>
<evidence type="ECO:0000256" key="3">
    <source>
        <dbReference type="ARBA" id="ARBA00023098"/>
    </source>
</evidence>
<evidence type="ECO:0000256" key="1">
    <source>
        <dbReference type="ARBA" id="ARBA00022598"/>
    </source>
</evidence>
<dbReference type="AlphaFoldDB" id="A0A7J7IET0"/>
<dbReference type="SUPFAM" id="SSF56801">
    <property type="entry name" value="Acetyl-CoA synthetase-like"/>
    <property type="match status" value="1"/>
</dbReference>
<evidence type="ECO:0000256" key="2">
    <source>
        <dbReference type="ARBA" id="ARBA00022832"/>
    </source>
</evidence>
<reference evidence="5 6" key="1">
    <citation type="journal article" date="2020" name="J. Phycol.">
        <title>Comparative genome analysis reveals Cyanidiococcus gen. nov., a new extremophilic red algal genus sister to Cyanidioschyzon (Cyanidioschyzonaceae, Rhodophyta).</title>
        <authorList>
            <person name="Liu S.-L."/>
            <person name="Chiang Y.-R."/>
            <person name="Yoon H.S."/>
            <person name="Fu H.-Y."/>
        </authorList>
    </citation>
    <scope>NUCLEOTIDE SEQUENCE [LARGE SCALE GENOMIC DNA]</scope>
    <source>
        <strain evidence="5 6">THAL066</strain>
    </source>
</reference>
<keyword evidence="2" id="KW-0276">Fatty acid metabolism</keyword>
<dbReference type="PROSITE" id="PS00455">
    <property type="entry name" value="AMP_BINDING"/>
    <property type="match status" value="1"/>
</dbReference>
<dbReference type="GO" id="GO:0016020">
    <property type="term" value="C:membrane"/>
    <property type="evidence" value="ECO:0007669"/>
    <property type="project" value="TreeGrafter"/>
</dbReference>
<dbReference type="GO" id="GO:0005783">
    <property type="term" value="C:endoplasmic reticulum"/>
    <property type="evidence" value="ECO:0007669"/>
    <property type="project" value="TreeGrafter"/>
</dbReference>
<dbReference type="GO" id="GO:0004467">
    <property type="term" value="F:long-chain fatty acid-CoA ligase activity"/>
    <property type="evidence" value="ECO:0007669"/>
    <property type="project" value="TreeGrafter"/>
</dbReference>
<dbReference type="Proteomes" id="UP000530660">
    <property type="component" value="Unassembled WGS sequence"/>
</dbReference>
<dbReference type="PANTHER" id="PTHR43272:SF32">
    <property type="entry name" value="AMP-DEPENDENT SYNTHETASE_LIGASE DOMAIN-CONTAINING PROTEIN"/>
    <property type="match status" value="1"/>
</dbReference>
<gene>
    <name evidence="5" type="ORF">F1559_001262</name>
</gene>
<evidence type="ECO:0000313" key="6">
    <source>
        <dbReference type="Proteomes" id="UP000530660"/>
    </source>
</evidence>
<sequence length="634" mass="69568">MLEESESKVRTLPSAFADTVKRHGDRTALVEYQPIARHYTYKAYYEESVAVANALLGQGARPGDAAAILGSNSPSYLIAYWGALLAGLLPCGIYPTSSEASCRQLLQLARCVVAFGECGDCAARLVAAATSVGAPLRRLVVWSRVADESAEEPVIETYRRIDARVVSWREFLAAGSSRDNGATYLPQRLGAQNPQQAAVLVFTSGTSGVPKAVMLSHKNILFIIDTARKLIQFDETWRSVSYLPLSHVAATMLDIIGPALVGFELHFAAPDVLQPGSRSLVQTLQTVRPDFFVGVPRVWERIAEQLQRVGADRSPPLRWLSAWAKQVTLNEAQQWTYPQTEWRPGWRARIANWLVLWPIRRVLGLDRARLLISSAAPLGLETLDYFASLGMQICDLYGMSECTGPIAINLPWNYRRGTCGRALPGTHVRVDAVSGELQVQGQHVFLGYLGDPVSTAAAFTSDGFFRTGDLATIDADGFIRLTGRMKELLVTAGGENIAPLPLERALERAMPAVARAMLIGDRRKFLSCLLALHTAADNETLAHEAAQVDPSIRRADEASEAASVPDTPWHAYIERGLATANQEAVSRAAQIRKAWVVPRAFTVQDQTLTPTLKLRRSHIQALYAEQIDRLYQTG</sequence>
<accession>A0A7J7IET0</accession>
<organism evidence="5 6">
    <name type="scientific">Cyanidiococcus yangmingshanensis</name>
    <dbReference type="NCBI Taxonomy" id="2690220"/>
    <lineage>
        <taxon>Eukaryota</taxon>
        <taxon>Rhodophyta</taxon>
        <taxon>Bangiophyceae</taxon>
        <taxon>Cyanidiales</taxon>
        <taxon>Cyanidiaceae</taxon>
        <taxon>Cyanidiococcus</taxon>
    </lineage>
</organism>
<dbReference type="InterPro" id="IPR020845">
    <property type="entry name" value="AMP-binding_CS"/>
</dbReference>
<keyword evidence="3" id="KW-0443">Lipid metabolism</keyword>
<feature type="domain" description="AMP-dependent synthetase/ligase" evidence="4">
    <location>
        <begin position="16"/>
        <end position="449"/>
    </location>
</feature>
<dbReference type="EMBL" id="VWRR01000017">
    <property type="protein sequence ID" value="KAF6000841.1"/>
    <property type="molecule type" value="Genomic_DNA"/>
</dbReference>
<evidence type="ECO:0000259" key="4">
    <source>
        <dbReference type="Pfam" id="PF00501"/>
    </source>
</evidence>
<name>A0A7J7IET0_9RHOD</name>
<dbReference type="InterPro" id="IPR042099">
    <property type="entry name" value="ANL_N_sf"/>
</dbReference>
<dbReference type="Pfam" id="PF00501">
    <property type="entry name" value="AMP-binding"/>
    <property type="match status" value="1"/>
</dbReference>
<dbReference type="InterPro" id="IPR000873">
    <property type="entry name" value="AMP-dep_synth/lig_dom"/>
</dbReference>
<keyword evidence="6" id="KW-1185">Reference proteome</keyword>
<dbReference type="OrthoDB" id="3633556at2759"/>
<dbReference type="Pfam" id="PF23562">
    <property type="entry name" value="AMP-binding_C_3"/>
    <property type="match status" value="1"/>
</dbReference>
<dbReference type="Gene3D" id="3.40.50.12780">
    <property type="entry name" value="N-terminal domain of ligase-like"/>
    <property type="match status" value="1"/>
</dbReference>
<dbReference type="PANTHER" id="PTHR43272">
    <property type="entry name" value="LONG-CHAIN-FATTY-ACID--COA LIGASE"/>
    <property type="match status" value="1"/>
</dbReference>
<protein>
    <recommendedName>
        <fullName evidence="4">AMP-dependent synthetase/ligase domain-containing protein</fullName>
    </recommendedName>
</protein>
<keyword evidence="1" id="KW-0436">Ligase</keyword>
<evidence type="ECO:0000313" key="5">
    <source>
        <dbReference type="EMBL" id="KAF6000841.1"/>
    </source>
</evidence>
<comment type="caution">
    <text evidence="5">The sequence shown here is derived from an EMBL/GenBank/DDBJ whole genome shotgun (WGS) entry which is preliminary data.</text>
</comment>